<dbReference type="Gene3D" id="3.30.420.10">
    <property type="entry name" value="Ribonuclease H-like superfamily/Ribonuclease H"/>
    <property type="match status" value="1"/>
</dbReference>
<reference evidence="5 6" key="1">
    <citation type="submission" date="2024-02" db="EMBL/GenBank/DDBJ databases">
        <authorList>
            <person name="Chen Y."/>
            <person name="Shah S."/>
            <person name="Dougan E. K."/>
            <person name="Thang M."/>
            <person name="Chan C."/>
        </authorList>
    </citation>
    <scope>NUCLEOTIDE SEQUENCE [LARGE SCALE GENOMIC DNA]</scope>
</reference>
<dbReference type="SUPFAM" id="SSF57756">
    <property type="entry name" value="Retrovirus zinc finger-like domains"/>
    <property type="match status" value="1"/>
</dbReference>
<dbReference type="Pfam" id="PF00098">
    <property type="entry name" value="zf-CCHC"/>
    <property type="match status" value="1"/>
</dbReference>
<feature type="compositionally biased region" description="Basic residues" evidence="2">
    <location>
        <begin position="2382"/>
        <end position="2394"/>
    </location>
</feature>
<dbReference type="PROSITE" id="PS50994">
    <property type="entry name" value="INTEGRASE"/>
    <property type="match status" value="1"/>
</dbReference>
<feature type="domain" description="CCHC-type" evidence="3">
    <location>
        <begin position="275"/>
        <end position="291"/>
    </location>
</feature>
<organism evidence="5 6">
    <name type="scientific">Durusdinium trenchii</name>
    <dbReference type="NCBI Taxonomy" id="1381693"/>
    <lineage>
        <taxon>Eukaryota</taxon>
        <taxon>Sar</taxon>
        <taxon>Alveolata</taxon>
        <taxon>Dinophyceae</taxon>
        <taxon>Suessiales</taxon>
        <taxon>Symbiodiniaceae</taxon>
        <taxon>Durusdinium</taxon>
    </lineage>
</organism>
<feature type="region of interest" description="Disordered" evidence="2">
    <location>
        <begin position="1"/>
        <end position="23"/>
    </location>
</feature>
<evidence type="ECO:0000313" key="5">
    <source>
        <dbReference type="EMBL" id="CAK8999045.1"/>
    </source>
</evidence>
<protein>
    <recommendedName>
        <fullName evidence="7">Copia protein</fullName>
    </recommendedName>
</protein>
<gene>
    <name evidence="5" type="ORF">CCMP2556_LOCUS5504</name>
</gene>
<keyword evidence="1" id="KW-0863">Zinc-finger</keyword>
<comment type="caution">
    <text evidence="5">The sequence shown here is derived from an EMBL/GenBank/DDBJ whole genome shotgun (WGS) entry which is preliminary data.</text>
</comment>
<feature type="compositionally biased region" description="Polar residues" evidence="2">
    <location>
        <begin position="1402"/>
        <end position="1421"/>
    </location>
</feature>
<dbReference type="InterPro" id="IPR001878">
    <property type="entry name" value="Znf_CCHC"/>
</dbReference>
<evidence type="ECO:0000259" key="3">
    <source>
        <dbReference type="PROSITE" id="PS50158"/>
    </source>
</evidence>
<evidence type="ECO:0000259" key="4">
    <source>
        <dbReference type="PROSITE" id="PS50994"/>
    </source>
</evidence>
<feature type="compositionally biased region" description="Basic and acidic residues" evidence="2">
    <location>
        <begin position="1422"/>
        <end position="1457"/>
    </location>
</feature>
<feature type="region of interest" description="Disordered" evidence="2">
    <location>
        <begin position="1362"/>
        <end position="1503"/>
    </location>
</feature>
<dbReference type="InterPro" id="IPR036397">
    <property type="entry name" value="RNaseH_sf"/>
</dbReference>
<dbReference type="Proteomes" id="UP001642484">
    <property type="component" value="Unassembled WGS sequence"/>
</dbReference>
<feature type="region of interest" description="Disordered" evidence="2">
    <location>
        <begin position="660"/>
        <end position="729"/>
    </location>
</feature>
<feature type="compositionally biased region" description="Acidic residues" evidence="2">
    <location>
        <begin position="719"/>
        <end position="729"/>
    </location>
</feature>
<feature type="domain" description="Integrase catalytic" evidence="4">
    <location>
        <begin position="1040"/>
        <end position="1209"/>
    </location>
</feature>
<name>A0ABP0I900_9DINO</name>
<dbReference type="InterPro" id="IPR013103">
    <property type="entry name" value="RVT_2"/>
</dbReference>
<accession>A0ABP0I900</accession>
<keyword evidence="1" id="KW-0862">Zinc</keyword>
<feature type="region of interest" description="Disordered" evidence="2">
    <location>
        <begin position="634"/>
        <end position="653"/>
    </location>
</feature>
<evidence type="ECO:0008006" key="7">
    <source>
        <dbReference type="Google" id="ProtNLM"/>
    </source>
</evidence>
<dbReference type="Gene3D" id="4.10.60.10">
    <property type="entry name" value="Zinc finger, CCHC-type"/>
    <property type="match status" value="1"/>
</dbReference>
<feature type="compositionally biased region" description="Acidic residues" evidence="2">
    <location>
        <begin position="671"/>
        <end position="694"/>
    </location>
</feature>
<dbReference type="PROSITE" id="PS50158">
    <property type="entry name" value="ZF_CCHC"/>
    <property type="match status" value="1"/>
</dbReference>
<dbReference type="SMART" id="SM00343">
    <property type="entry name" value="ZnF_C2HC"/>
    <property type="match status" value="1"/>
</dbReference>
<feature type="region of interest" description="Disordered" evidence="2">
    <location>
        <begin position="2372"/>
        <end position="2394"/>
    </location>
</feature>
<evidence type="ECO:0000256" key="2">
    <source>
        <dbReference type="SAM" id="MobiDB-lite"/>
    </source>
</evidence>
<keyword evidence="1" id="KW-0479">Metal-binding</keyword>
<evidence type="ECO:0000313" key="6">
    <source>
        <dbReference type="Proteomes" id="UP001642484"/>
    </source>
</evidence>
<keyword evidence="6" id="KW-1185">Reference proteome</keyword>
<proteinExistence type="predicted"/>
<dbReference type="InterPro" id="IPR001584">
    <property type="entry name" value="Integrase_cat-core"/>
</dbReference>
<dbReference type="EMBL" id="CAXAMN010002314">
    <property type="protein sequence ID" value="CAK8999045.1"/>
    <property type="molecule type" value="Genomic_DNA"/>
</dbReference>
<dbReference type="InterPro" id="IPR036875">
    <property type="entry name" value="Znf_CCHC_sf"/>
</dbReference>
<sequence>MSEEKKTEGGLTKRFDGDGSNPTKDYERWRRWCRAYLTVQKAKGVGPEAHGSLVFSLLDGTALRALDQIPMDRVEEIGGEEVIFQILDDRFPAEATHDRLGSVLDQVFDLKVEKGETTAVFTGKVRAAFSSAEAEGVVLPDVARGYLLLRFAKLSAERKAVVMAAARQSYAEKDVAAALRTTFPEGLYSAARQSSHAYQVEYDQGQVDDDEETMEEEFDVYLTDAGYQPEEEIEEQDAIDALLTWKQTRSSIAQTKMSRGFGNQGQLKKLAARVKCFKCRQVGHFSRDCPKRGKGGSKGSNKELHWTVDENEEGELEQNYNPPIGPEMYGHEMQALVEGWSHVPRDFWYTRGSEVIREHVLPRTRLFTPAASNCPVPLHDLCDSRSTHLFKEDGSHAVHFSPNWKARGEAHKDVGVEWTGRTVFYMKDLPFTPIDEEIDMLAQAYKDELDTAQEEALKESGSEDSMMEETDEEAEYLDGETVVALVHAAGHGVVDTGCGRGLVGEKTLQRHEKVLNEHGYEIKEMLLQPHKFRYGNSAVDVSHRTVQIPVFLAGAQLWLRVHVVKGDVPLLISKRFMKCLGAIIDMRQGQVTFTKAHLAVPLLEQRDGSYQINLLDFQKPPKIKDAEVEVLATDLGEEDEEEGGINVGDDLMGTIPEDEMEEYVPTSPEPEGGDEVEETETPEEFETETPEDYETGNQETQDQGEHDVTGDQDNLTASEPEEEFCEDETGEIGHLTEILQAEPERPSVVEVFCPGRFAERAGDFGLRVIGSFDLSSGWDWKKASDRKKVWDLIEEEEPDLMILSPPCGPLSRLQNSTPPWKRADPEQYERDVIEARAMVAWCTRIARDRMRKGKYFIFESSATCAAWRLPAMGHLMDFDECQRVTVPACSVGLRDKESKLLFKKSWSFLTNAEAIAAMLDKLECSHDHDHQVVEGRSGGQLRSVQTQVYSRRLINIILGGFACQQQHEAVCYPVSQADVQLEADKEMTSVSRDRVLNAVRKMHINLGHASTADMVRILKHHGARPEVLELVRSYQCDLCESRRPPKAVRESAVPRDLAPLRYIGRKRDMSIKAVNIVCRATGFQQMYPFRETENSDLLVRLYRHWTRSFGRPKYIKFDASRCNLGQTFLDALERDGTTPLDVPGEAHEQMGDVEVQGRHFATMLTKVIDQMMPEDYSSWLECVDVTVEAKNALMRRGGYSPNQLVFGRDPEIPGDDLLTEDPNPIANGAIVEDAIARQKAREAVLQSLDHRAARIALNTRPRPKREFRPGDEVAVWRRGRGIKKNMARWRGPGIVAGETGGNFWVSMPGSFIKCSPEQLRLRTATEREADRFLVRDIRAAAAQLFPEVGPSNKTQKNFIDITKEDFPPGDLFPETPAEAPELGQPQPEGLQPDPEAPDHRSGSQPMTINSSLSDQLESLSATEREAWKESSERADRLDGHCRPRGSEPEPKRSRSEQHVGGMRFPPSLPTPPGEQAPRTPESLPRVPTTPQSLPPVPVSSGSSIASSGTSALVTTQVVDPVDSAAQNVALHERGACEDVNFVLCSEETPTGEVHVLLAGGRKEINPKEDFWKSSEGQELLVRGVRKEVKNCVEDIHALRPCSVDESRRIRQQHTERVIPSRLVLTQKTEDTGEQIVKARWTARGDKDPDLLNLVRSGKTQSPTISTNGRYTVLQVIASNQFTLQLGDVTGAFLETKELKRDQRLWMSGPKNFQLPDHDPEQLFEVIRPLYGLNDSPQKWFSTFDETVRKLGWQPSRLDPCLYMLWDRRHKSGETVLGGVMGVHVDDVVLGGRGDVFEKAIVQLKQQFPFRKWMTGKGTFCGSNLTQDETGAITVSQEQFAENMVKPKLRTKEDATTTVNAEEATSLKSVLGAGLWLAKETRPDLAVQVSQGQQLMPSPTLGEARTVANVTRRAKQYKHLTWKILPIPFDNIRLCLHTDAAFANARKQGTQAGNIVGVTTDELRTGAPAVWAPATWKSYRLKRVVGSTFAGETQALMDGLGHTEWIACHLAELRLPDFSLEQFIKEFCIQAITDCKSIYDHLQTYSSPSSVSDKRVAIDLIIVKETMKRVWGTIRWAPTWLQLADAPTKENADAMDVLRGAITSNQYHLNNESVMLQNAAEQRAIRKRRPQETRGSDVLIASAVEAAEMVKIDTKGLKEIEMSALMEVMTYRYARNEEEFKKTIVQTRASCKTKLPLEMVDSKQFRGEKGVLTMTYTVNTQMLQLQTGAAYLDRAETTVEAVLMHYKDLLKENKVSPMPEGTGEWGEAFRTVLHEGVRSSYFEEKTEEGQPTSEKGYEPSLVRAMTPTDAEFCAAVAELCHEGARKFHGYLGWRQKYLQMMLREFGAELELVMELSGLTEQYHLATDDEDWSLASGMSQGHRAAAKPKSRFPRSP</sequence>
<dbReference type="Pfam" id="PF07727">
    <property type="entry name" value="RVT_2"/>
    <property type="match status" value="1"/>
</dbReference>
<feature type="compositionally biased region" description="Basic and acidic residues" evidence="2">
    <location>
        <begin position="1"/>
        <end position="17"/>
    </location>
</feature>
<evidence type="ECO:0000256" key="1">
    <source>
        <dbReference type="PROSITE-ProRule" id="PRU00047"/>
    </source>
</evidence>